<gene>
    <name evidence="1" type="ORF">QC825_07035</name>
</gene>
<evidence type="ECO:0000313" key="2">
    <source>
        <dbReference type="Proteomes" id="UP001269375"/>
    </source>
</evidence>
<name>A0ABU1GUV7_9GAMM</name>
<reference evidence="1 2" key="1">
    <citation type="submission" date="2023-04" db="EMBL/GenBank/DDBJ databases">
        <title>A long-awaited taxogenomic arrangement of the family Halomonadaceae.</title>
        <authorList>
            <person name="De La Haba R."/>
            <person name="Chuvochina M."/>
            <person name="Wittouck S."/>
            <person name="Arahal D.R."/>
            <person name="Sanchez-Porro C."/>
            <person name="Hugenholtz P."/>
            <person name="Ventosa A."/>
        </authorList>
    </citation>
    <scope>NUCLEOTIDE SEQUENCE [LARGE SCALE GENOMIC DNA]</scope>
    <source>
        <strain evidence="1 2">DSM 22428</strain>
    </source>
</reference>
<dbReference type="InterPro" id="IPR036412">
    <property type="entry name" value="HAD-like_sf"/>
</dbReference>
<dbReference type="NCBIfam" id="TIGR01549">
    <property type="entry name" value="HAD-SF-IA-v1"/>
    <property type="match status" value="1"/>
</dbReference>
<dbReference type="SFLD" id="SFLDG01135">
    <property type="entry name" value="C1.5.6:_HAD__Beta-PGM__Phospha"/>
    <property type="match status" value="1"/>
</dbReference>
<keyword evidence="2" id="KW-1185">Reference proteome</keyword>
<evidence type="ECO:0000313" key="1">
    <source>
        <dbReference type="EMBL" id="MDR5895823.1"/>
    </source>
</evidence>
<dbReference type="InterPro" id="IPR023214">
    <property type="entry name" value="HAD_sf"/>
</dbReference>
<dbReference type="Gene3D" id="3.40.50.1000">
    <property type="entry name" value="HAD superfamily/HAD-like"/>
    <property type="match status" value="1"/>
</dbReference>
<keyword evidence="1" id="KW-0378">Hydrolase</keyword>
<dbReference type="Pfam" id="PF13419">
    <property type="entry name" value="HAD_2"/>
    <property type="match status" value="1"/>
</dbReference>
<dbReference type="Gene3D" id="1.10.150.240">
    <property type="entry name" value="Putative phosphatase, domain 2"/>
    <property type="match status" value="1"/>
</dbReference>
<dbReference type="GO" id="GO:0016787">
    <property type="term" value="F:hydrolase activity"/>
    <property type="evidence" value="ECO:0007669"/>
    <property type="project" value="UniProtKB-KW"/>
</dbReference>
<dbReference type="InterPro" id="IPR006439">
    <property type="entry name" value="HAD-SF_hydro_IA"/>
</dbReference>
<sequence length="219" mass="24538">MTYDLIIFDWDGTLMDSAARIVASMQHAGQDASVPVPSGEAVRRIIGLGLPEAIQTLWPEQDSTTRERIQARYSHHFVHAETHEAPLSFFEGVPEGIARLRAHGALKLAVATGKSRKGLDRVFRDHQCGDWFEASRTADMTASKPDPRMLEELLSELGCSPDRALMVGDTTFDLEMAERLGMDRVAMTYGVHDRDELLRHTPVFETCDFLALVRWVLES</sequence>
<dbReference type="InterPro" id="IPR023198">
    <property type="entry name" value="PGP-like_dom2"/>
</dbReference>
<dbReference type="PANTHER" id="PTHR43434:SF24">
    <property type="entry name" value="HYDROLASE-RELATED"/>
    <property type="match status" value="1"/>
</dbReference>
<dbReference type="SFLD" id="SFLDS00003">
    <property type="entry name" value="Haloacid_Dehalogenase"/>
    <property type="match status" value="1"/>
</dbReference>
<dbReference type="InterPro" id="IPR050155">
    <property type="entry name" value="HAD-like_hydrolase_sf"/>
</dbReference>
<comment type="caution">
    <text evidence="1">The sequence shown here is derived from an EMBL/GenBank/DDBJ whole genome shotgun (WGS) entry which is preliminary data.</text>
</comment>
<dbReference type="SFLD" id="SFLDG01129">
    <property type="entry name" value="C1.5:_HAD__Beta-PGM__Phosphata"/>
    <property type="match status" value="1"/>
</dbReference>
<dbReference type="EMBL" id="JARWAO010000003">
    <property type="protein sequence ID" value="MDR5895823.1"/>
    <property type="molecule type" value="Genomic_DNA"/>
</dbReference>
<dbReference type="PANTHER" id="PTHR43434">
    <property type="entry name" value="PHOSPHOGLYCOLATE PHOSPHATASE"/>
    <property type="match status" value="1"/>
</dbReference>
<protein>
    <submittedName>
        <fullName evidence="1">HAD-IA family hydrolase</fullName>
    </submittedName>
</protein>
<dbReference type="RefSeq" id="WP_251589687.1">
    <property type="nucleotide sequence ID" value="NZ_JAMLJI010000001.1"/>
</dbReference>
<dbReference type="Proteomes" id="UP001269375">
    <property type="component" value="Unassembled WGS sequence"/>
</dbReference>
<dbReference type="SUPFAM" id="SSF56784">
    <property type="entry name" value="HAD-like"/>
    <property type="match status" value="1"/>
</dbReference>
<accession>A0ABU1GUV7</accession>
<proteinExistence type="predicted"/>
<dbReference type="InterPro" id="IPR041492">
    <property type="entry name" value="HAD_2"/>
</dbReference>
<organism evidence="1 2">
    <name type="scientific">Larsenimonas suaedae</name>
    <dbReference type="NCBI Taxonomy" id="1851019"/>
    <lineage>
        <taxon>Bacteria</taxon>
        <taxon>Pseudomonadati</taxon>
        <taxon>Pseudomonadota</taxon>
        <taxon>Gammaproteobacteria</taxon>
        <taxon>Oceanospirillales</taxon>
        <taxon>Halomonadaceae</taxon>
        <taxon>Larsenimonas</taxon>
    </lineage>
</organism>